<dbReference type="KEGG" id="piv:NCTC13079_00300"/>
<feature type="transmembrane region" description="Helical" evidence="1">
    <location>
        <begin position="243"/>
        <end position="264"/>
    </location>
</feature>
<dbReference type="AlphaFoldDB" id="A0A3S5BVU7"/>
<keyword evidence="3" id="KW-1185">Reference proteome</keyword>
<dbReference type="OrthoDB" id="1758253at2"/>
<dbReference type="RefSeq" id="WP_126464765.1">
    <property type="nucleotide sequence ID" value="NZ_LR134523.1"/>
</dbReference>
<name>A0A3S5BVU7_9FIRM</name>
<protein>
    <submittedName>
        <fullName evidence="2">Uncharacterized protein</fullName>
    </submittedName>
</protein>
<keyword evidence="1" id="KW-1133">Transmembrane helix</keyword>
<accession>A0A3S5BVU7</accession>
<evidence type="ECO:0000313" key="3">
    <source>
        <dbReference type="Proteomes" id="UP000269544"/>
    </source>
</evidence>
<dbReference type="Proteomes" id="UP000269544">
    <property type="component" value="Chromosome"/>
</dbReference>
<evidence type="ECO:0000313" key="2">
    <source>
        <dbReference type="EMBL" id="VEJ34745.1"/>
    </source>
</evidence>
<organism evidence="2 3">
    <name type="scientific">Aedoeadaptatus ivorii</name>
    <dbReference type="NCBI Taxonomy" id="54006"/>
    <lineage>
        <taxon>Bacteria</taxon>
        <taxon>Bacillati</taxon>
        <taxon>Bacillota</taxon>
        <taxon>Tissierellia</taxon>
        <taxon>Tissierellales</taxon>
        <taxon>Peptoniphilaceae</taxon>
        <taxon>Aedoeadaptatus</taxon>
    </lineage>
</organism>
<dbReference type="EMBL" id="LR134523">
    <property type="protein sequence ID" value="VEJ34745.1"/>
    <property type="molecule type" value="Genomic_DNA"/>
</dbReference>
<keyword evidence="1" id="KW-0812">Transmembrane</keyword>
<proteinExistence type="predicted"/>
<keyword evidence="1" id="KW-0472">Membrane</keyword>
<gene>
    <name evidence="2" type="ORF">NCTC13079_00300</name>
</gene>
<evidence type="ECO:0000256" key="1">
    <source>
        <dbReference type="SAM" id="Phobius"/>
    </source>
</evidence>
<reference evidence="2 3" key="1">
    <citation type="submission" date="2018-12" db="EMBL/GenBank/DDBJ databases">
        <authorList>
            <consortium name="Pathogen Informatics"/>
        </authorList>
    </citation>
    <scope>NUCLEOTIDE SEQUENCE [LARGE SCALE GENOMIC DNA]</scope>
    <source>
        <strain evidence="2 3">NCTC13079</strain>
    </source>
</reference>
<sequence length="409" mass="47509">MRTISTKVRLRAHNEVQVTNAYLAQADTGFALVVDVINNTSKTIEAIKLEVMFINAFDKLIFDETVFRHDYPDLKIPPKTLSYLPNWILDERHHTARGVRIRIAEVHFDDATRKYYDGKDEHYQTVPIIPTEKMEKLQKLFGPDFYTYGGRYNPYWRCICGFTNGEDDENCRFCHRSRDFILSAMTERQVNKKLYKMYISRDRDLAQRASETLHTMPIRPLTEIDTERGLLADEKPVPKRRRILVFLAIALGIVFFSFFSFRIYHKIHISRNYKRAQDLIAMGRYEEAESIYATLPPTVDNVDMALKHEELASLKTSEANYKKGLELSRAGDWIPAYAYYMKVEPADHQNYLNAEAMMQTITRRIVREAETDAAQGDEVAAEQKLRALLANDPENRDVREALANLFPTS</sequence>